<sequence length="104" mass="11666">MNAKGKTENHEGLTELIFLVRVFFQVVGICLVYGASFADETVDLDNNENAYSAKADSKAITSDTENVVREEVNTEDAMREEVNTEDAVREEVNTDDEVIEEFAR</sequence>
<feature type="region of interest" description="Disordered" evidence="1">
    <location>
        <begin position="71"/>
        <end position="95"/>
    </location>
</feature>
<keyword evidence="2" id="KW-0472">Membrane</keyword>
<keyword evidence="4" id="KW-1185">Reference proteome</keyword>
<organism evidence="3 4">
    <name type="scientific">Cherax quadricarinatus</name>
    <name type="common">Australian red claw crayfish</name>
    <dbReference type="NCBI Taxonomy" id="27406"/>
    <lineage>
        <taxon>Eukaryota</taxon>
        <taxon>Metazoa</taxon>
        <taxon>Ecdysozoa</taxon>
        <taxon>Arthropoda</taxon>
        <taxon>Crustacea</taxon>
        <taxon>Multicrustacea</taxon>
        <taxon>Malacostraca</taxon>
        <taxon>Eumalacostraca</taxon>
        <taxon>Eucarida</taxon>
        <taxon>Decapoda</taxon>
        <taxon>Pleocyemata</taxon>
        <taxon>Astacidea</taxon>
        <taxon>Parastacoidea</taxon>
        <taxon>Parastacidae</taxon>
        <taxon>Cherax</taxon>
    </lineage>
</organism>
<name>A0AAW0X4A7_CHEQU</name>
<evidence type="ECO:0000313" key="4">
    <source>
        <dbReference type="Proteomes" id="UP001445076"/>
    </source>
</evidence>
<protein>
    <submittedName>
        <fullName evidence="3">Uncharacterized protein</fullName>
    </submittedName>
</protein>
<keyword evidence="2" id="KW-1133">Transmembrane helix</keyword>
<reference evidence="3 4" key="1">
    <citation type="journal article" date="2024" name="BMC Genomics">
        <title>Genome assembly of redclaw crayfish (Cherax quadricarinatus) provides insights into its immune adaptation and hypoxia tolerance.</title>
        <authorList>
            <person name="Liu Z."/>
            <person name="Zheng J."/>
            <person name="Li H."/>
            <person name="Fang K."/>
            <person name="Wang S."/>
            <person name="He J."/>
            <person name="Zhou D."/>
            <person name="Weng S."/>
            <person name="Chi M."/>
            <person name="Gu Z."/>
            <person name="He J."/>
            <person name="Li F."/>
            <person name="Wang M."/>
        </authorList>
    </citation>
    <scope>NUCLEOTIDE SEQUENCE [LARGE SCALE GENOMIC DNA]</scope>
    <source>
        <strain evidence="3">ZL_2023a</strain>
    </source>
</reference>
<feature type="compositionally biased region" description="Basic and acidic residues" evidence="1">
    <location>
        <begin position="71"/>
        <end position="92"/>
    </location>
</feature>
<evidence type="ECO:0000256" key="2">
    <source>
        <dbReference type="SAM" id="Phobius"/>
    </source>
</evidence>
<evidence type="ECO:0000313" key="3">
    <source>
        <dbReference type="EMBL" id="KAK8734031.1"/>
    </source>
</evidence>
<comment type="caution">
    <text evidence="3">The sequence shown here is derived from an EMBL/GenBank/DDBJ whole genome shotgun (WGS) entry which is preliminary data.</text>
</comment>
<evidence type="ECO:0000256" key="1">
    <source>
        <dbReference type="SAM" id="MobiDB-lite"/>
    </source>
</evidence>
<proteinExistence type="predicted"/>
<keyword evidence="2" id="KW-0812">Transmembrane</keyword>
<dbReference type="Proteomes" id="UP001445076">
    <property type="component" value="Unassembled WGS sequence"/>
</dbReference>
<feature type="transmembrane region" description="Helical" evidence="2">
    <location>
        <begin position="12"/>
        <end position="35"/>
    </location>
</feature>
<dbReference type="EMBL" id="JARKIK010000052">
    <property type="protein sequence ID" value="KAK8734031.1"/>
    <property type="molecule type" value="Genomic_DNA"/>
</dbReference>
<gene>
    <name evidence="3" type="ORF">OTU49_006310</name>
</gene>
<dbReference type="AlphaFoldDB" id="A0AAW0X4A7"/>
<accession>A0AAW0X4A7</accession>